<comment type="caution">
    <text evidence="3">The sequence shown here is derived from an EMBL/GenBank/DDBJ whole genome shotgun (WGS) entry which is preliminary data.</text>
</comment>
<dbReference type="GO" id="GO:0033897">
    <property type="term" value="F:ribonuclease T2 activity"/>
    <property type="evidence" value="ECO:0007669"/>
    <property type="project" value="InterPro"/>
</dbReference>
<dbReference type="EMBL" id="MU853224">
    <property type="protein sequence ID" value="KAK4128000.1"/>
    <property type="molecule type" value="Genomic_DNA"/>
</dbReference>
<keyword evidence="4" id="KW-1185">Reference proteome</keyword>
<reference evidence="3" key="1">
    <citation type="journal article" date="2023" name="Mol. Phylogenet. Evol.">
        <title>Genome-scale phylogeny and comparative genomics of the fungal order Sordariales.</title>
        <authorList>
            <person name="Hensen N."/>
            <person name="Bonometti L."/>
            <person name="Westerberg I."/>
            <person name="Brannstrom I.O."/>
            <person name="Guillou S."/>
            <person name="Cros-Aarteil S."/>
            <person name="Calhoun S."/>
            <person name="Haridas S."/>
            <person name="Kuo A."/>
            <person name="Mondo S."/>
            <person name="Pangilinan J."/>
            <person name="Riley R."/>
            <person name="LaButti K."/>
            <person name="Andreopoulos B."/>
            <person name="Lipzen A."/>
            <person name="Chen C."/>
            <person name="Yan M."/>
            <person name="Daum C."/>
            <person name="Ng V."/>
            <person name="Clum A."/>
            <person name="Steindorff A."/>
            <person name="Ohm R.A."/>
            <person name="Martin F."/>
            <person name="Silar P."/>
            <person name="Natvig D.O."/>
            <person name="Lalanne C."/>
            <person name="Gautier V."/>
            <person name="Ament-Velasquez S.L."/>
            <person name="Kruys A."/>
            <person name="Hutchinson M.I."/>
            <person name="Powell A.J."/>
            <person name="Barry K."/>
            <person name="Miller A.N."/>
            <person name="Grigoriev I.V."/>
            <person name="Debuchy R."/>
            <person name="Gladieux P."/>
            <person name="Hiltunen Thoren M."/>
            <person name="Johannesson H."/>
        </authorList>
    </citation>
    <scope>NUCLEOTIDE SEQUENCE</scope>
    <source>
        <strain evidence="3">CBS 731.68</strain>
    </source>
</reference>
<dbReference type="InterPro" id="IPR036430">
    <property type="entry name" value="RNase_T2-like_sf"/>
</dbReference>
<comment type="similarity">
    <text evidence="1 2">Belongs to the RNase T2 family.</text>
</comment>
<dbReference type="Gene3D" id="3.90.730.10">
    <property type="entry name" value="Ribonuclease T2-like"/>
    <property type="match status" value="1"/>
</dbReference>
<dbReference type="InterPro" id="IPR001568">
    <property type="entry name" value="RNase_T2-like"/>
</dbReference>
<gene>
    <name evidence="3" type="ORF">N657DRAFT_565656</name>
</gene>
<accession>A0AAN6Z6Y6</accession>
<proteinExistence type="inferred from homology"/>
<dbReference type="RefSeq" id="XP_062651771.1">
    <property type="nucleotide sequence ID" value="XM_062788376.1"/>
</dbReference>
<evidence type="ECO:0000256" key="1">
    <source>
        <dbReference type="ARBA" id="ARBA00007469"/>
    </source>
</evidence>
<dbReference type="Proteomes" id="UP001302602">
    <property type="component" value="Unassembled WGS sequence"/>
</dbReference>
<protein>
    <submittedName>
        <fullName evidence="3">Ribonuclease Trv</fullName>
    </submittedName>
</protein>
<evidence type="ECO:0000256" key="2">
    <source>
        <dbReference type="RuleBase" id="RU004328"/>
    </source>
</evidence>
<dbReference type="SUPFAM" id="SSF55895">
    <property type="entry name" value="Ribonuclease Rh-like"/>
    <property type="match status" value="1"/>
</dbReference>
<dbReference type="GO" id="GO:0006401">
    <property type="term" value="P:RNA catabolic process"/>
    <property type="evidence" value="ECO:0007669"/>
    <property type="project" value="TreeGrafter"/>
</dbReference>
<organism evidence="3 4">
    <name type="scientific">Parathielavia appendiculata</name>
    <dbReference type="NCBI Taxonomy" id="2587402"/>
    <lineage>
        <taxon>Eukaryota</taxon>
        <taxon>Fungi</taxon>
        <taxon>Dikarya</taxon>
        <taxon>Ascomycota</taxon>
        <taxon>Pezizomycotina</taxon>
        <taxon>Sordariomycetes</taxon>
        <taxon>Sordariomycetidae</taxon>
        <taxon>Sordariales</taxon>
        <taxon>Chaetomiaceae</taxon>
        <taxon>Parathielavia</taxon>
    </lineage>
</organism>
<dbReference type="GO" id="GO:0003723">
    <property type="term" value="F:RNA binding"/>
    <property type="evidence" value="ECO:0007669"/>
    <property type="project" value="InterPro"/>
</dbReference>
<evidence type="ECO:0000313" key="4">
    <source>
        <dbReference type="Proteomes" id="UP001302602"/>
    </source>
</evidence>
<name>A0AAN6Z6Y6_9PEZI</name>
<reference evidence="3" key="2">
    <citation type="submission" date="2023-05" db="EMBL/GenBank/DDBJ databases">
        <authorList>
            <consortium name="Lawrence Berkeley National Laboratory"/>
            <person name="Steindorff A."/>
            <person name="Hensen N."/>
            <person name="Bonometti L."/>
            <person name="Westerberg I."/>
            <person name="Brannstrom I.O."/>
            <person name="Guillou S."/>
            <person name="Cros-Aarteil S."/>
            <person name="Calhoun S."/>
            <person name="Haridas S."/>
            <person name="Kuo A."/>
            <person name="Mondo S."/>
            <person name="Pangilinan J."/>
            <person name="Riley R."/>
            <person name="Labutti K."/>
            <person name="Andreopoulos B."/>
            <person name="Lipzen A."/>
            <person name="Chen C."/>
            <person name="Yanf M."/>
            <person name="Daum C."/>
            <person name="Ng V."/>
            <person name="Clum A."/>
            <person name="Ohm R."/>
            <person name="Martin F."/>
            <person name="Silar P."/>
            <person name="Natvig D."/>
            <person name="Lalanne C."/>
            <person name="Gautier V."/>
            <person name="Ament-Velasquez S.L."/>
            <person name="Kruys A."/>
            <person name="Hutchinson M.I."/>
            <person name="Powell A.J."/>
            <person name="Barry K."/>
            <person name="Miller A.N."/>
            <person name="Grigoriev I.V."/>
            <person name="Debuchy R."/>
            <person name="Gladieux P."/>
            <person name="Thoren M.H."/>
            <person name="Johannesson H."/>
        </authorList>
    </citation>
    <scope>NUCLEOTIDE SEQUENCE</scope>
    <source>
        <strain evidence="3">CBS 731.68</strain>
    </source>
</reference>
<dbReference type="GO" id="GO:0005576">
    <property type="term" value="C:extracellular region"/>
    <property type="evidence" value="ECO:0007669"/>
    <property type="project" value="TreeGrafter"/>
</dbReference>
<dbReference type="AlphaFoldDB" id="A0AAN6Z6Y6"/>
<sequence length="292" mass="32843">MATSLRALLSYASDFVSHIPFLNTKLQNVLPYEPLSAAPFCPLDGPMSCHNNTPVAGDSCCFVQPGGRMVLAQFWDWEVYAAGAEEDWTLRGLWPALCDGTPNEYCQMIPHYTNISSILRYYGQDELFGFMDRYWLAASGPNNHFWQQAYTKHATCINTLSPACYGAFHSIGLEVVDYFTRAAALFRTLDTYRALQRAKILPDPRRRYPREDVQRALEIFSGGRVVLRCTGSDDMAGTRREDVLHEVWYVYFVRGSLQTGQFVPAQELGEKGDVGNCASEVTYLPKTGKGEL</sequence>
<dbReference type="PANTHER" id="PTHR11240">
    <property type="entry name" value="RIBONUCLEASE T2"/>
    <property type="match status" value="1"/>
</dbReference>
<evidence type="ECO:0000313" key="3">
    <source>
        <dbReference type="EMBL" id="KAK4128000.1"/>
    </source>
</evidence>
<dbReference type="PANTHER" id="PTHR11240:SF22">
    <property type="entry name" value="RIBONUCLEASE T2"/>
    <property type="match status" value="1"/>
</dbReference>
<dbReference type="Pfam" id="PF00445">
    <property type="entry name" value="Ribonuclease_T2"/>
    <property type="match status" value="1"/>
</dbReference>
<dbReference type="GeneID" id="87825146"/>